<proteinExistence type="predicted"/>
<feature type="transmembrane region" description="Helical" evidence="1">
    <location>
        <begin position="36"/>
        <end position="57"/>
    </location>
</feature>
<feature type="transmembrane region" description="Helical" evidence="1">
    <location>
        <begin position="6"/>
        <end position="24"/>
    </location>
</feature>
<gene>
    <name evidence="2" type="ORF">H9647_13660</name>
</gene>
<dbReference type="Proteomes" id="UP000608071">
    <property type="component" value="Unassembled WGS sequence"/>
</dbReference>
<comment type="caution">
    <text evidence="2">The sequence shown here is derived from an EMBL/GenBank/DDBJ whole genome shotgun (WGS) entry which is preliminary data.</text>
</comment>
<keyword evidence="1" id="KW-1133">Transmembrane helix</keyword>
<feature type="transmembrane region" description="Helical" evidence="1">
    <location>
        <begin position="89"/>
        <end position="109"/>
    </location>
</feature>
<keyword evidence="3" id="KW-1185">Reference proteome</keyword>
<keyword evidence="1" id="KW-0812">Transmembrane</keyword>
<sequence>MNIALFILINALIACGMVGTYLYLRKLKNLISYHMGMNISMTLSTVSALSLGALWGVQFPQHAGWVTIIATIVAMLIGMIFGTLVDYQTIVTGISTGMMAGLMAPMIVLHSPDPYLLLSFCIILFFFSLIMLCTSVKV</sequence>
<accession>A0ABR8T1D9</accession>
<feature type="transmembrane region" description="Helical" evidence="1">
    <location>
        <begin position="115"/>
        <end position="136"/>
    </location>
</feature>
<organism evidence="2 3">
    <name type="scientific">Paenibacillus gallinarum</name>
    <dbReference type="NCBI Taxonomy" id="2762232"/>
    <lineage>
        <taxon>Bacteria</taxon>
        <taxon>Bacillati</taxon>
        <taxon>Bacillota</taxon>
        <taxon>Bacilli</taxon>
        <taxon>Bacillales</taxon>
        <taxon>Paenibacillaceae</taxon>
        <taxon>Paenibacillus</taxon>
    </lineage>
</organism>
<evidence type="ECO:0000313" key="2">
    <source>
        <dbReference type="EMBL" id="MBD7969119.1"/>
    </source>
</evidence>
<name>A0ABR8T1D9_9BACL</name>
<evidence type="ECO:0000313" key="3">
    <source>
        <dbReference type="Proteomes" id="UP000608071"/>
    </source>
</evidence>
<keyword evidence="1" id="KW-0472">Membrane</keyword>
<reference evidence="2 3" key="1">
    <citation type="submission" date="2020-08" db="EMBL/GenBank/DDBJ databases">
        <title>A Genomic Blueprint of the Chicken Gut Microbiome.</title>
        <authorList>
            <person name="Gilroy R."/>
            <person name="Ravi A."/>
            <person name="Getino M."/>
            <person name="Pursley I."/>
            <person name="Horton D.L."/>
            <person name="Alikhan N.-F."/>
            <person name="Baker D."/>
            <person name="Gharbi K."/>
            <person name="Hall N."/>
            <person name="Watson M."/>
            <person name="Adriaenssens E.M."/>
            <person name="Foster-Nyarko E."/>
            <person name="Jarju S."/>
            <person name="Secka A."/>
            <person name="Antonio M."/>
            <person name="Oren A."/>
            <person name="Chaudhuri R."/>
            <person name="La Ragione R.M."/>
            <person name="Hildebrand F."/>
            <person name="Pallen M.J."/>
        </authorList>
    </citation>
    <scope>NUCLEOTIDE SEQUENCE [LARGE SCALE GENOMIC DNA]</scope>
    <source>
        <strain evidence="2 3">Sa2BVA9</strain>
    </source>
</reference>
<dbReference type="EMBL" id="JACSQL010000005">
    <property type="protein sequence ID" value="MBD7969119.1"/>
    <property type="molecule type" value="Genomic_DNA"/>
</dbReference>
<protein>
    <submittedName>
        <fullName evidence="2">Uncharacterized protein</fullName>
    </submittedName>
</protein>
<dbReference type="RefSeq" id="WP_191800795.1">
    <property type="nucleotide sequence ID" value="NZ_JACSQL010000005.1"/>
</dbReference>
<evidence type="ECO:0000256" key="1">
    <source>
        <dbReference type="SAM" id="Phobius"/>
    </source>
</evidence>
<feature type="transmembrane region" description="Helical" evidence="1">
    <location>
        <begin position="63"/>
        <end position="82"/>
    </location>
</feature>